<dbReference type="EMBL" id="JANVFU010000004">
    <property type="protein sequence ID" value="KAJ3746795.1"/>
    <property type="molecule type" value="Genomic_DNA"/>
</dbReference>
<comment type="caution">
    <text evidence="2">The sequence shown here is derived from an EMBL/GenBank/DDBJ whole genome shotgun (WGS) entry which is preliminary data.</text>
</comment>
<dbReference type="Proteomes" id="UP001142393">
    <property type="component" value="Unassembled WGS sequence"/>
</dbReference>
<sequence length="191" mass="20116">MFASVRVLVLLCLGLLLKVAGVPAPTIEVIGALDGLSEDDIIDALDLGLVQNISVLITLESVLTNLMTRQRDNSIDFTAQNTLILEMTLDTVSCSAGVNDTVFASFSQTFDPPVVIPTLGTADSGPIDNVDMVQGILGTLSIIPLEELDILDMNITIRVASIGGVGGIPLALNGLMQSDVPTKYTVETLSF</sequence>
<organism evidence="2 3">
    <name type="scientific">Lentinula detonsa</name>
    <dbReference type="NCBI Taxonomy" id="2804962"/>
    <lineage>
        <taxon>Eukaryota</taxon>
        <taxon>Fungi</taxon>
        <taxon>Dikarya</taxon>
        <taxon>Basidiomycota</taxon>
        <taxon>Agaricomycotina</taxon>
        <taxon>Agaricomycetes</taxon>
        <taxon>Agaricomycetidae</taxon>
        <taxon>Agaricales</taxon>
        <taxon>Marasmiineae</taxon>
        <taxon>Omphalotaceae</taxon>
        <taxon>Lentinula</taxon>
    </lineage>
</organism>
<name>A0A9W8TZL0_9AGAR</name>
<dbReference type="AlphaFoldDB" id="A0A9W8TZL0"/>
<proteinExistence type="predicted"/>
<keyword evidence="3" id="KW-1185">Reference proteome</keyword>
<evidence type="ECO:0000256" key="1">
    <source>
        <dbReference type="SAM" id="SignalP"/>
    </source>
</evidence>
<keyword evidence="1" id="KW-0732">Signal</keyword>
<evidence type="ECO:0000313" key="2">
    <source>
        <dbReference type="EMBL" id="KAJ3746795.1"/>
    </source>
</evidence>
<feature type="chain" id="PRO_5040826695" evidence="1">
    <location>
        <begin position="22"/>
        <end position="191"/>
    </location>
</feature>
<reference evidence="2 3" key="1">
    <citation type="journal article" date="2023" name="Proc. Natl. Acad. Sci. U.S.A.">
        <title>A global phylogenomic analysis of the shiitake genus Lentinula.</title>
        <authorList>
            <person name="Sierra-Patev S."/>
            <person name="Min B."/>
            <person name="Naranjo-Ortiz M."/>
            <person name="Looney B."/>
            <person name="Konkel Z."/>
            <person name="Slot J.C."/>
            <person name="Sakamoto Y."/>
            <person name="Steenwyk J.L."/>
            <person name="Rokas A."/>
            <person name="Carro J."/>
            <person name="Camarero S."/>
            <person name="Ferreira P."/>
            <person name="Molpeceres G."/>
            <person name="Ruiz-Duenas F.J."/>
            <person name="Serrano A."/>
            <person name="Henrissat B."/>
            <person name="Drula E."/>
            <person name="Hughes K.W."/>
            <person name="Mata J.L."/>
            <person name="Ishikawa N.K."/>
            <person name="Vargas-Isla R."/>
            <person name="Ushijima S."/>
            <person name="Smith C.A."/>
            <person name="Donoghue J."/>
            <person name="Ahrendt S."/>
            <person name="Andreopoulos W."/>
            <person name="He G."/>
            <person name="LaButti K."/>
            <person name="Lipzen A."/>
            <person name="Ng V."/>
            <person name="Riley R."/>
            <person name="Sandor L."/>
            <person name="Barry K."/>
            <person name="Martinez A.T."/>
            <person name="Xiao Y."/>
            <person name="Gibbons J.G."/>
            <person name="Terashima K."/>
            <person name="Grigoriev I.V."/>
            <person name="Hibbett D."/>
        </authorList>
    </citation>
    <scope>NUCLEOTIDE SEQUENCE [LARGE SCALE GENOMIC DNA]</scope>
    <source>
        <strain evidence="2 3">TFB7810</strain>
    </source>
</reference>
<feature type="signal peptide" evidence="1">
    <location>
        <begin position="1"/>
        <end position="21"/>
    </location>
</feature>
<gene>
    <name evidence="2" type="ORF">DFH05DRAFT_1523432</name>
</gene>
<evidence type="ECO:0000313" key="3">
    <source>
        <dbReference type="Proteomes" id="UP001142393"/>
    </source>
</evidence>
<protein>
    <submittedName>
        <fullName evidence="2">Uncharacterized protein</fullName>
    </submittedName>
</protein>
<accession>A0A9W8TZL0</accession>